<feature type="repeat" description="WD" evidence="3">
    <location>
        <begin position="612"/>
        <end position="653"/>
    </location>
</feature>
<evidence type="ECO:0000313" key="5">
    <source>
        <dbReference type="Proteomes" id="UP000320179"/>
    </source>
</evidence>
<evidence type="ECO:0000256" key="3">
    <source>
        <dbReference type="PROSITE-ProRule" id="PRU00221"/>
    </source>
</evidence>
<dbReference type="CDD" id="cd00200">
    <property type="entry name" value="WD40"/>
    <property type="match status" value="2"/>
</dbReference>
<dbReference type="PANTHER" id="PTHR44019">
    <property type="entry name" value="WD REPEAT-CONTAINING PROTEIN 55"/>
    <property type="match status" value="1"/>
</dbReference>
<feature type="repeat" description="WD" evidence="3">
    <location>
        <begin position="365"/>
        <end position="397"/>
    </location>
</feature>
<dbReference type="PROSITE" id="PS00678">
    <property type="entry name" value="WD_REPEATS_1"/>
    <property type="match status" value="4"/>
</dbReference>
<evidence type="ECO:0000256" key="1">
    <source>
        <dbReference type="ARBA" id="ARBA00022574"/>
    </source>
</evidence>
<evidence type="ECO:0000313" key="4">
    <source>
        <dbReference type="EMBL" id="QDE67405.1"/>
    </source>
</evidence>
<dbReference type="SUPFAM" id="SSF50998">
    <property type="entry name" value="Quinoprotein alcohol dehydrogenase-like"/>
    <property type="match status" value="1"/>
</dbReference>
<dbReference type="EMBL" id="CP017174">
    <property type="protein sequence ID" value="QDE67405.1"/>
    <property type="molecule type" value="Genomic_DNA"/>
</dbReference>
<dbReference type="Proteomes" id="UP000320179">
    <property type="component" value="Chromosome"/>
</dbReference>
<evidence type="ECO:0008006" key="6">
    <source>
        <dbReference type="Google" id="ProtNLM"/>
    </source>
</evidence>
<protein>
    <recommendedName>
        <fullName evidence="6">WD40 repeat domain-containing protein</fullName>
    </recommendedName>
</protein>
<dbReference type="Gene3D" id="2.130.10.10">
    <property type="entry name" value="YVTN repeat-like/Quinoprotein amine dehydrogenase"/>
    <property type="match status" value="5"/>
</dbReference>
<dbReference type="PROSITE" id="PS50294">
    <property type="entry name" value="WD_REPEATS_REGION"/>
    <property type="match status" value="7"/>
</dbReference>
<proteinExistence type="predicted"/>
<dbReference type="InterPro" id="IPR019775">
    <property type="entry name" value="WD40_repeat_CS"/>
</dbReference>
<dbReference type="SUPFAM" id="SSF50978">
    <property type="entry name" value="WD40 repeat-like"/>
    <property type="match status" value="1"/>
</dbReference>
<organism evidence="4 5">
    <name type="scientific">Myxococcus xanthus</name>
    <dbReference type="NCBI Taxonomy" id="34"/>
    <lineage>
        <taxon>Bacteria</taxon>
        <taxon>Pseudomonadati</taxon>
        <taxon>Myxococcota</taxon>
        <taxon>Myxococcia</taxon>
        <taxon>Myxococcales</taxon>
        <taxon>Cystobacterineae</taxon>
        <taxon>Myxococcaceae</taxon>
        <taxon>Myxococcus</taxon>
    </lineage>
</organism>
<dbReference type="InterPro" id="IPR011047">
    <property type="entry name" value="Quinoprotein_ADH-like_sf"/>
</dbReference>
<feature type="repeat" description="WD" evidence="3">
    <location>
        <begin position="198"/>
        <end position="239"/>
    </location>
</feature>
<dbReference type="PANTHER" id="PTHR44019:SF8">
    <property type="entry name" value="POC1 CENTRIOLAR PROTEIN HOMOLOG"/>
    <property type="match status" value="1"/>
</dbReference>
<feature type="repeat" description="WD" evidence="3">
    <location>
        <begin position="156"/>
        <end position="197"/>
    </location>
</feature>
<feature type="repeat" description="WD" evidence="3">
    <location>
        <begin position="530"/>
        <end position="571"/>
    </location>
</feature>
<dbReference type="InterPro" id="IPR036322">
    <property type="entry name" value="WD40_repeat_dom_sf"/>
</dbReference>
<dbReference type="PROSITE" id="PS50082">
    <property type="entry name" value="WD_REPEATS_2"/>
    <property type="match status" value="8"/>
</dbReference>
<dbReference type="InterPro" id="IPR050505">
    <property type="entry name" value="WDR55/POC1"/>
</dbReference>
<reference evidence="4 5" key="1">
    <citation type="journal article" date="2019" name="Science">
        <title>Social genes are selection hotspots in kin groups of a soil microbe.</title>
        <authorList>
            <person name="Wielgoss S."/>
            <person name="Wolfensberger R."/>
            <person name="Sun L."/>
            <person name="Fiegna F."/>
            <person name="Velicer G.J."/>
        </authorList>
    </citation>
    <scope>NUCLEOTIDE SEQUENCE [LARGE SCALE GENOMIC DNA]</scope>
    <source>
        <strain evidence="4 5">MC3.5.9c15</strain>
    </source>
</reference>
<dbReference type="PRINTS" id="PR00320">
    <property type="entry name" value="GPROTEINBRPT"/>
</dbReference>
<feature type="repeat" description="WD" evidence="3">
    <location>
        <begin position="281"/>
        <end position="322"/>
    </location>
</feature>
<dbReference type="AlphaFoldDB" id="A0AAE6KRR4"/>
<feature type="repeat" description="WD" evidence="3">
    <location>
        <begin position="239"/>
        <end position="280"/>
    </location>
</feature>
<dbReference type="InterPro" id="IPR020472">
    <property type="entry name" value="WD40_PAC1"/>
</dbReference>
<sequence length="721" mass="77134">MPSVGSATGSCAGRRGLCRGRAPGDESGMRLRSWWWVLVLLTVSCVGRRSSSEVPGVRDARSELFRARGDAAIETKQWALAAGYFASARHTEDSPTARWGQVWAEKRASSLEWAKQFEGSVLALAFSPDGRLLASGGYDAVVRVWDVEAGTQVAELKGHEAELHAVAFSPDGRWLAAAGRPGALWLWDWKQGRRVALLSGHADVVRGVAFSPDGEWLASGGLDRTIRVWRIRDGAEVLRFTHDDIVIAVAFSPDGGRLVSSSMDRTARVWDLMARRELHRLTGHGDNVESCAFSADGERVMTASADRAIRLWDARTGALLDVQRNTGALSAVAIDAGFQQLVQAGWEGRVQRVDVRGGGEVLERLDAHRTFVMAVALSPDGRTFASGGMDGVLKVWSRSEVPPDVLLRELPAWPEVLASVGPDAFVSGGEDGLRSWSVSSSGELHSRLEAPDAVGAVAVSADRRLLAVGTLKGEVRVRDVRSGNQLMVIPAARESIRALAFSPDGALLAAGVAQDVVLWAVPSATQVARLTGHTGKVWALAFDATGQRLASGAADHTVRIWDVARGAVIRVLEAGDRVRAVTFLASGELLTAGMRQPIRLWSPDDGRVLTSMDARTVGVLSLAVAPQGAFVASGGMGGEMKVWRLPDGALMGEVPGLQGFVSAVAFSSDGAWLAAAASDRTFHLLSFDAFAHPPPVEPDLTRILRRHGLAWDDLRGVFTLH</sequence>
<name>A0AAE6KRR4_MYXXA</name>
<dbReference type="InterPro" id="IPR001680">
    <property type="entry name" value="WD40_rpt"/>
</dbReference>
<keyword evidence="2" id="KW-0677">Repeat</keyword>
<dbReference type="InterPro" id="IPR015943">
    <property type="entry name" value="WD40/YVTN_repeat-like_dom_sf"/>
</dbReference>
<accession>A0AAE6KRR4</accession>
<dbReference type="SMART" id="SM00320">
    <property type="entry name" value="WD40"/>
    <property type="match status" value="12"/>
</dbReference>
<feature type="repeat" description="WD" evidence="3">
    <location>
        <begin position="114"/>
        <end position="155"/>
    </location>
</feature>
<dbReference type="Pfam" id="PF00400">
    <property type="entry name" value="WD40"/>
    <property type="match status" value="10"/>
</dbReference>
<evidence type="ECO:0000256" key="2">
    <source>
        <dbReference type="ARBA" id="ARBA00022737"/>
    </source>
</evidence>
<keyword evidence="1 3" id="KW-0853">WD repeat</keyword>
<gene>
    <name evidence="4" type="ORF">BHS09_10650</name>
</gene>